<proteinExistence type="predicted"/>
<protein>
    <submittedName>
        <fullName evidence="1">Uncharacterized protein</fullName>
    </submittedName>
</protein>
<dbReference type="EMBL" id="BAAAME010000001">
    <property type="protein sequence ID" value="GAA1723415.1"/>
    <property type="molecule type" value="Genomic_DNA"/>
</dbReference>
<gene>
    <name evidence="1" type="ORF">GCM10009710_00260</name>
</gene>
<dbReference type="RefSeq" id="WP_344196392.1">
    <property type="nucleotide sequence ID" value="NZ_BAAAME010000001.1"/>
</dbReference>
<dbReference type="Proteomes" id="UP001501057">
    <property type="component" value="Unassembled WGS sequence"/>
</dbReference>
<sequence>MSPSRPRRALLLLLVVALAATVIRLATADTGGVYDPADAR</sequence>
<organism evidence="1 2">
    <name type="scientific">Aeromicrobium alkaliterrae</name>
    <dbReference type="NCBI Taxonomy" id="302168"/>
    <lineage>
        <taxon>Bacteria</taxon>
        <taxon>Bacillati</taxon>
        <taxon>Actinomycetota</taxon>
        <taxon>Actinomycetes</taxon>
        <taxon>Propionibacteriales</taxon>
        <taxon>Nocardioidaceae</taxon>
        <taxon>Aeromicrobium</taxon>
    </lineage>
</organism>
<name>A0ABN2JDI4_9ACTN</name>
<keyword evidence="2" id="KW-1185">Reference proteome</keyword>
<evidence type="ECO:0000313" key="2">
    <source>
        <dbReference type="Proteomes" id="UP001501057"/>
    </source>
</evidence>
<reference evidence="1 2" key="1">
    <citation type="journal article" date="2019" name="Int. J. Syst. Evol. Microbiol.">
        <title>The Global Catalogue of Microorganisms (GCM) 10K type strain sequencing project: providing services to taxonomists for standard genome sequencing and annotation.</title>
        <authorList>
            <consortium name="The Broad Institute Genomics Platform"/>
            <consortium name="The Broad Institute Genome Sequencing Center for Infectious Disease"/>
            <person name="Wu L."/>
            <person name="Ma J."/>
        </authorList>
    </citation>
    <scope>NUCLEOTIDE SEQUENCE [LARGE SCALE GENOMIC DNA]</scope>
    <source>
        <strain evidence="1 2">JCM 13518</strain>
    </source>
</reference>
<evidence type="ECO:0000313" key="1">
    <source>
        <dbReference type="EMBL" id="GAA1723415.1"/>
    </source>
</evidence>
<comment type="caution">
    <text evidence="1">The sequence shown here is derived from an EMBL/GenBank/DDBJ whole genome shotgun (WGS) entry which is preliminary data.</text>
</comment>
<accession>A0ABN2JDI4</accession>